<feature type="compositionally biased region" description="Polar residues" evidence="1">
    <location>
        <begin position="19"/>
        <end position="40"/>
    </location>
</feature>
<dbReference type="Proteomes" id="UP000765509">
    <property type="component" value="Unassembled WGS sequence"/>
</dbReference>
<proteinExistence type="predicted"/>
<dbReference type="PANTHER" id="PTHR38789">
    <property type="entry name" value="REPRESSIBLE PROTEIN GRG1, PUTATIVE (AFU_ORTHOLOGUE AFUA_5G14210)-RELATED"/>
    <property type="match status" value="1"/>
</dbReference>
<organism evidence="2 3">
    <name type="scientific">Austropuccinia psidii MF-1</name>
    <dbReference type="NCBI Taxonomy" id="1389203"/>
    <lineage>
        <taxon>Eukaryota</taxon>
        <taxon>Fungi</taxon>
        <taxon>Dikarya</taxon>
        <taxon>Basidiomycota</taxon>
        <taxon>Pucciniomycotina</taxon>
        <taxon>Pucciniomycetes</taxon>
        <taxon>Pucciniales</taxon>
        <taxon>Sphaerophragmiaceae</taxon>
        <taxon>Austropuccinia</taxon>
    </lineage>
</organism>
<feature type="region of interest" description="Disordered" evidence="1">
    <location>
        <begin position="1"/>
        <end position="43"/>
    </location>
</feature>
<name>A0A9Q3CLP9_9BASI</name>
<reference evidence="2" key="1">
    <citation type="submission" date="2021-03" db="EMBL/GenBank/DDBJ databases">
        <title>Draft genome sequence of rust myrtle Austropuccinia psidii MF-1, a brazilian biotype.</title>
        <authorList>
            <person name="Quecine M.C."/>
            <person name="Pachon D.M.R."/>
            <person name="Bonatelli M.L."/>
            <person name="Correr F.H."/>
            <person name="Franceschini L.M."/>
            <person name="Leite T.F."/>
            <person name="Margarido G.R.A."/>
            <person name="Almeida C.A."/>
            <person name="Ferrarezi J.A."/>
            <person name="Labate C.A."/>
        </authorList>
    </citation>
    <scope>NUCLEOTIDE SEQUENCE</scope>
    <source>
        <strain evidence="2">MF-1</strain>
    </source>
</reference>
<keyword evidence="3" id="KW-1185">Reference proteome</keyword>
<dbReference type="PANTHER" id="PTHR38789:SF1">
    <property type="entry name" value="GLUCOSE-REPRESSIBLE GENE PROTEIN-RELATED"/>
    <property type="match status" value="1"/>
</dbReference>
<gene>
    <name evidence="2" type="ORF">O181_026049</name>
</gene>
<dbReference type="EMBL" id="AVOT02008605">
    <property type="protein sequence ID" value="MBW0486334.1"/>
    <property type="molecule type" value="Genomic_DNA"/>
</dbReference>
<dbReference type="OrthoDB" id="10039103at2759"/>
<evidence type="ECO:0008006" key="4">
    <source>
        <dbReference type="Google" id="ProtNLM"/>
    </source>
</evidence>
<dbReference type="AlphaFoldDB" id="A0A9Q3CLP9"/>
<evidence type="ECO:0000313" key="2">
    <source>
        <dbReference type="EMBL" id="MBW0486334.1"/>
    </source>
</evidence>
<evidence type="ECO:0000313" key="3">
    <source>
        <dbReference type="Proteomes" id="UP000765509"/>
    </source>
</evidence>
<sequence length="71" mass="7485">MQSIKDGLNYVGDKAGELTSGQSKEANKTVAQDSNQSLGTRASAAKDAIGDKYNEVKDSASAEVNKEKAKH</sequence>
<comment type="caution">
    <text evidence="2">The sequence shown here is derived from an EMBL/GenBank/DDBJ whole genome shotgun (WGS) entry which is preliminary data.</text>
</comment>
<dbReference type="InterPro" id="IPR020100">
    <property type="entry name" value="Glc-repressible_Grg1"/>
</dbReference>
<evidence type="ECO:0000256" key="1">
    <source>
        <dbReference type="SAM" id="MobiDB-lite"/>
    </source>
</evidence>
<protein>
    <recommendedName>
        <fullName evidence="4">Glucose-repressible protein</fullName>
    </recommendedName>
</protein>
<dbReference type="Pfam" id="PF11034">
    <property type="entry name" value="Grg1"/>
    <property type="match status" value="1"/>
</dbReference>
<accession>A0A9Q3CLP9</accession>